<dbReference type="RefSeq" id="WP_344415779.1">
    <property type="nucleotide sequence ID" value="NZ_BAAAQK010000005.1"/>
</dbReference>
<dbReference type="InterPro" id="IPR036922">
    <property type="entry name" value="Rieske_2Fe-2S_sf"/>
</dbReference>
<evidence type="ECO:0000256" key="5">
    <source>
        <dbReference type="ARBA" id="ARBA00034078"/>
    </source>
</evidence>
<evidence type="ECO:0000256" key="3">
    <source>
        <dbReference type="ARBA" id="ARBA00023004"/>
    </source>
</evidence>
<protein>
    <recommendedName>
        <fullName evidence="7">Rieske domain-containing protein</fullName>
    </recommendedName>
</protein>
<dbReference type="Gene3D" id="2.102.10.10">
    <property type="entry name" value="Rieske [2Fe-2S] iron-sulphur domain"/>
    <property type="match status" value="1"/>
</dbReference>
<comment type="cofactor">
    <cofactor evidence="5">
        <name>[2Fe-2S] cluster</name>
        <dbReference type="ChEBI" id="CHEBI:190135"/>
    </cofactor>
</comment>
<dbReference type="InterPro" id="IPR017941">
    <property type="entry name" value="Rieske_2Fe-2S"/>
</dbReference>
<evidence type="ECO:0000256" key="6">
    <source>
        <dbReference type="ARBA" id="ARBA00038001"/>
    </source>
</evidence>
<dbReference type="PROSITE" id="PS51296">
    <property type="entry name" value="RIESKE"/>
    <property type="match status" value="1"/>
</dbReference>
<dbReference type="PANTHER" id="PTHR21496">
    <property type="entry name" value="FERREDOXIN-RELATED"/>
    <property type="match status" value="1"/>
</dbReference>
<proteinExistence type="inferred from homology"/>
<keyword evidence="3" id="KW-0408">Iron</keyword>
<sequence length="127" mass="13803">MNAGPVITAGNVRDLEEGVPSVVAAEVGGIAVAVWRGKLYAFRATCPHEQGPVGCGRVRTPLVSDRTGTAGTDESRPVVICPWHRWEYDLGTGRGVRNPRAALRTFKVWQEDDTIYVDTSKRPGREG</sequence>
<keyword evidence="4" id="KW-0411">Iron-sulfur</keyword>
<dbReference type="Proteomes" id="UP001500449">
    <property type="component" value="Unassembled WGS sequence"/>
</dbReference>
<dbReference type="Pfam" id="PF00355">
    <property type="entry name" value="Rieske"/>
    <property type="match status" value="1"/>
</dbReference>
<organism evidence="8 9">
    <name type="scientific">Pseudonocardia ailaonensis</name>
    <dbReference type="NCBI Taxonomy" id="367279"/>
    <lineage>
        <taxon>Bacteria</taxon>
        <taxon>Bacillati</taxon>
        <taxon>Actinomycetota</taxon>
        <taxon>Actinomycetes</taxon>
        <taxon>Pseudonocardiales</taxon>
        <taxon>Pseudonocardiaceae</taxon>
        <taxon>Pseudonocardia</taxon>
    </lineage>
</organism>
<evidence type="ECO:0000256" key="2">
    <source>
        <dbReference type="ARBA" id="ARBA00022723"/>
    </source>
</evidence>
<gene>
    <name evidence="8" type="ORF">GCM10009836_25360</name>
</gene>
<evidence type="ECO:0000313" key="8">
    <source>
        <dbReference type="EMBL" id="GAA1844800.1"/>
    </source>
</evidence>
<name>A0ABN2MZ77_9PSEU</name>
<dbReference type="PANTHER" id="PTHR21496:SF0">
    <property type="entry name" value="RIESKE DOMAIN-CONTAINING PROTEIN"/>
    <property type="match status" value="1"/>
</dbReference>
<evidence type="ECO:0000256" key="4">
    <source>
        <dbReference type="ARBA" id="ARBA00023014"/>
    </source>
</evidence>
<keyword evidence="9" id="KW-1185">Reference proteome</keyword>
<keyword evidence="2" id="KW-0479">Metal-binding</keyword>
<comment type="caution">
    <text evidence="8">The sequence shown here is derived from an EMBL/GenBank/DDBJ whole genome shotgun (WGS) entry which is preliminary data.</text>
</comment>
<feature type="domain" description="Rieske" evidence="7">
    <location>
        <begin position="7"/>
        <end position="117"/>
    </location>
</feature>
<dbReference type="EMBL" id="BAAAQK010000005">
    <property type="protein sequence ID" value="GAA1844800.1"/>
    <property type="molecule type" value="Genomic_DNA"/>
</dbReference>
<dbReference type="CDD" id="cd03467">
    <property type="entry name" value="Rieske"/>
    <property type="match status" value="1"/>
</dbReference>
<evidence type="ECO:0000256" key="1">
    <source>
        <dbReference type="ARBA" id="ARBA00022714"/>
    </source>
</evidence>
<evidence type="ECO:0000313" key="9">
    <source>
        <dbReference type="Proteomes" id="UP001500449"/>
    </source>
</evidence>
<accession>A0ABN2MZ77</accession>
<evidence type="ECO:0000259" key="7">
    <source>
        <dbReference type="PROSITE" id="PS51296"/>
    </source>
</evidence>
<keyword evidence="1" id="KW-0001">2Fe-2S</keyword>
<comment type="similarity">
    <text evidence="6">Belongs to the bacterial ring-hydroxylating dioxygenase ferredoxin component family.</text>
</comment>
<dbReference type="SUPFAM" id="SSF50022">
    <property type="entry name" value="ISP domain"/>
    <property type="match status" value="1"/>
</dbReference>
<reference evidence="8 9" key="1">
    <citation type="journal article" date="2019" name="Int. J. Syst. Evol. Microbiol.">
        <title>The Global Catalogue of Microorganisms (GCM) 10K type strain sequencing project: providing services to taxonomists for standard genome sequencing and annotation.</title>
        <authorList>
            <consortium name="The Broad Institute Genomics Platform"/>
            <consortium name="The Broad Institute Genome Sequencing Center for Infectious Disease"/>
            <person name="Wu L."/>
            <person name="Ma J."/>
        </authorList>
    </citation>
    <scope>NUCLEOTIDE SEQUENCE [LARGE SCALE GENOMIC DNA]</scope>
    <source>
        <strain evidence="8 9">JCM 16009</strain>
    </source>
</reference>